<evidence type="ECO:0000313" key="5">
    <source>
        <dbReference type="EMBL" id="CCO10458.2"/>
    </source>
</evidence>
<dbReference type="SUPFAM" id="SSF51445">
    <property type="entry name" value="(Trans)glycosidases"/>
    <property type="match status" value="1"/>
</dbReference>
<evidence type="ECO:0000256" key="1">
    <source>
        <dbReference type="ARBA" id="ARBA00005336"/>
    </source>
</evidence>
<dbReference type="InterPro" id="IPR017853">
    <property type="entry name" value="GH"/>
</dbReference>
<dbReference type="InterPro" id="IPR050288">
    <property type="entry name" value="Cellulose_deg_GH3"/>
</dbReference>
<dbReference type="Pfam" id="PF01915">
    <property type="entry name" value="Glyco_hydro_3_C"/>
    <property type="match status" value="1"/>
</dbReference>
<dbReference type="Proteomes" id="UP000000212">
    <property type="component" value="Chromosome"/>
</dbReference>
<keyword evidence="2 5" id="KW-0378">Hydrolase</keyword>
<protein>
    <submittedName>
        <fullName evidence="5">Glycosyl hydrolase family 3 C terminal domain protein</fullName>
        <ecNumber evidence="5">3.2.1.52</ecNumber>
    </submittedName>
</protein>
<accession>K8EF87</accession>
<reference evidence="6" key="1">
    <citation type="journal article" date="2013" name="Genome Announc.">
        <title>Complete Chromosome Sequence of Carnobacterium maltaromaticum LMA 28.</title>
        <authorList>
            <person name="Cailliez-Grimal C."/>
            <person name="Chaillou S."/>
            <person name="Anba-Mondoloni J."/>
            <person name="Loux V."/>
            <person name="Afzal M.I."/>
            <person name="Rahman A."/>
            <person name="Kergourlay G."/>
            <person name="Champomier-Verges M.C."/>
            <person name="Zagorec M."/>
            <person name="Dalgaard P."/>
            <person name="Leisner J.J."/>
            <person name="Prevost H."/>
            <person name="Revol-Junelles A.M."/>
            <person name="Borges F."/>
        </authorList>
    </citation>
    <scope>NUCLEOTIDE SEQUENCE</scope>
    <source>
        <strain evidence="6">LMA28</strain>
    </source>
</reference>
<keyword evidence="6" id="KW-1185">Reference proteome</keyword>
<dbReference type="PANTHER" id="PTHR42715:SF10">
    <property type="entry name" value="BETA-GLUCOSIDASE"/>
    <property type="match status" value="1"/>
</dbReference>
<dbReference type="EC" id="3.2.1.52" evidence="5"/>
<comment type="similarity">
    <text evidence="1">Belongs to the glycosyl hydrolase 3 family.</text>
</comment>
<dbReference type="InterPro" id="IPR013783">
    <property type="entry name" value="Ig-like_fold"/>
</dbReference>
<dbReference type="STRING" id="1234679.BN424_994"/>
<dbReference type="InterPro" id="IPR001764">
    <property type="entry name" value="Glyco_hydro_3_N"/>
</dbReference>
<keyword evidence="3" id="KW-0472">Membrane</keyword>
<dbReference type="Gene3D" id="3.40.50.1700">
    <property type="entry name" value="Glycoside hydrolase family 3 C-terminal domain"/>
    <property type="match status" value="1"/>
</dbReference>
<dbReference type="KEGG" id="cml:BN424_994"/>
<dbReference type="InterPro" id="IPR026891">
    <property type="entry name" value="Fn3-like"/>
</dbReference>
<name>K8EF87_CARML</name>
<keyword evidence="3" id="KW-0812">Transmembrane</keyword>
<feature type="domain" description="Fibronectin type III-like" evidence="4">
    <location>
        <begin position="462"/>
        <end position="536"/>
    </location>
</feature>
<dbReference type="Pfam" id="PF00933">
    <property type="entry name" value="Glyco_hydro_3"/>
    <property type="match status" value="1"/>
</dbReference>
<dbReference type="InterPro" id="IPR002772">
    <property type="entry name" value="Glyco_hydro_3_C"/>
</dbReference>
<organism evidence="5 6">
    <name type="scientific">Carnobacterium maltaromaticum LMA28</name>
    <dbReference type="NCBI Taxonomy" id="1234679"/>
    <lineage>
        <taxon>Bacteria</taxon>
        <taxon>Bacillati</taxon>
        <taxon>Bacillota</taxon>
        <taxon>Bacilli</taxon>
        <taxon>Lactobacillales</taxon>
        <taxon>Carnobacteriaceae</taxon>
        <taxon>Carnobacterium</taxon>
    </lineage>
</organism>
<dbReference type="GO" id="GO:0005975">
    <property type="term" value="P:carbohydrate metabolic process"/>
    <property type="evidence" value="ECO:0007669"/>
    <property type="project" value="InterPro"/>
</dbReference>
<dbReference type="SMART" id="SM01217">
    <property type="entry name" value="Fn3_like"/>
    <property type="match status" value="1"/>
</dbReference>
<dbReference type="Gene3D" id="2.60.40.10">
    <property type="entry name" value="Immunoglobulins"/>
    <property type="match status" value="1"/>
</dbReference>
<dbReference type="eggNOG" id="COG1472">
    <property type="taxonomic scope" value="Bacteria"/>
</dbReference>
<dbReference type="OrthoDB" id="9805821at2"/>
<dbReference type="PANTHER" id="PTHR42715">
    <property type="entry name" value="BETA-GLUCOSIDASE"/>
    <property type="match status" value="1"/>
</dbReference>
<sequence>MRNWWRKRRARKALISQQVKKDKEATKAKKIIWQTLPDDEKRAAKESIKQLKKSEKQTYKVELKKLDKKERREHKKEHKIYRKIKNRPRRLIGWSLVGLFILFIGVKFGPTVTSMYAVMSGSKLHINTETSAGERARNHGNKISEEVANEGIVLLKNEDKSLPLEDKKINVFGVSAFNFRYGGGGSGGSDTSNAVNLFDGLKNAGIEYNSKLYDFYQELPEVAKAEAGKNESGLLQVAKSMLAPSDDDELAISYLKDKVVKESKDFSENALIVLTSSGVESSDMSKEELELTANKKALIKKICENFENVTIVVNAGNALELGYLEEFPQIKSVLWVGTPGPFGTKSLGNVLAGNLNPSGRLTDTYVYDNDSAPATENFGNYQYDNLDQAFVNYQENIYIGYRFYETYYEGNEAGYKKAVLYPYGHGLSYSTFDWKVTKKDFSKDKMTVSVEVTNVGDVAGKDVVQLYYSAPYSKGGLEKSAIVLGAYGKTKLLKPGEKETLELSYATNDMASYDQIKEEAYVLDAGNYQIKLARNVHDIAEVFDYEIAEQKIIKEDAVTGTVIENKFEKSLGDLDYLSRSDWEGTYPSDKKMNHKAPQFVLDEVAKKTTDSKLTMPIFGADNGIQLADLKGLEHDDPKWEKFLDQFTAEELIDYMANGAYQTNEIKRLGVPSSVLLDGPAGINSFFKPVKAAAFPTEIVLAATWNNELAYEMGEAVGKEAKAYGVHGWYAPAVNLHRTSMGGRNFEYFSEDPLLSGKMGASVISGAQNQGIIVFMKHFAMNDQETNARSGLYVWGNEQSIRELHLRPFEIAVKEGKTLGTMSSFSLINGKWAGGNSELLNDILRDEWGFEGVVSSDAVFGFMHADKAVVAGNDLMLDIMSIPTNTKRLEKAYKADPSGTAIGLRTSAHNTMYALLQTYLFDEK</sequence>
<dbReference type="Gene3D" id="3.20.20.300">
    <property type="entry name" value="Glycoside hydrolase, family 3, N-terminal domain"/>
    <property type="match status" value="1"/>
</dbReference>
<dbReference type="InterPro" id="IPR036962">
    <property type="entry name" value="Glyco_hydro_3_N_sf"/>
</dbReference>
<dbReference type="RefSeq" id="WP_015075853.1">
    <property type="nucleotide sequence ID" value="NC_019425.2"/>
</dbReference>
<evidence type="ECO:0000313" key="6">
    <source>
        <dbReference type="Proteomes" id="UP000000212"/>
    </source>
</evidence>
<dbReference type="InterPro" id="IPR036881">
    <property type="entry name" value="Glyco_hydro_3_C_sf"/>
</dbReference>
<dbReference type="PRINTS" id="PR00133">
    <property type="entry name" value="GLHYDRLASE3"/>
</dbReference>
<gene>
    <name evidence="5" type="primary">bgl5</name>
    <name evidence="5" type="ORF">BN424_994</name>
</gene>
<keyword evidence="3" id="KW-1133">Transmembrane helix</keyword>
<evidence type="ECO:0000256" key="3">
    <source>
        <dbReference type="SAM" id="Phobius"/>
    </source>
</evidence>
<feature type="transmembrane region" description="Helical" evidence="3">
    <location>
        <begin position="91"/>
        <end position="109"/>
    </location>
</feature>
<evidence type="ECO:0000256" key="2">
    <source>
        <dbReference type="ARBA" id="ARBA00022801"/>
    </source>
</evidence>
<proteinExistence type="inferred from homology"/>
<keyword evidence="5" id="KW-0326">Glycosidase</keyword>
<dbReference type="SUPFAM" id="SSF52279">
    <property type="entry name" value="Beta-D-glucan exohydrolase, C-terminal domain"/>
    <property type="match status" value="1"/>
</dbReference>
<dbReference type="Pfam" id="PF14310">
    <property type="entry name" value="Fn3-like"/>
    <property type="match status" value="1"/>
</dbReference>
<dbReference type="EMBL" id="HE999757">
    <property type="protein sequence ID" value="CCO10458.2"/>
    <property type="molecule type" value="Genomic_DNA"/>
</dbReference>
<dbReference type="GO" id="GO:0004563">
    <property type="term" value="F:beta-N-acetylhexosaminidase activity"/>
    <property type="evidence" value="ECO:0007669"/>
    <property type="project" value="UniProtKB-EC"/>
</dbReference>
<dbReference type="AlphaFoldDB" id="K8EF87"/>
<dbReference type="HOGENOM" id="CLU_005235_1_1_9"/>
<evidence type="ECO:0000259" key="4">
    <source>
        <dbReference type="SMART" id="SM01217"/>
    </source>
</evidence>